<gene>
    <name evidence="3" type="ORF">MONBRDRAFT_10080</name>
</gene>
<dbReference type="InterPro" id="IPR036867">
    <property type="entry name" value="R3H_dom_sf"/>
</dbReference>
<dbReference type="EMBL" id="CH991560">
    <property type="protein sequence ID" value="EDQ87322.1"/>
    <property type="molecule type" value="Genomic_DNA"/>
</dbReference>
<dbReference type="InterPro" id="IPR040459">
    <property type="entry name" value="MJ1316"/>
</dbReference>
<dbReference type="STRING" id="81824.A9V559"/>
<feature type="region of interest" description="Disordered" evidence="1">
    <location>
        <begin position="1"/>
        <end position="76"/>
    </location>
</feature>
<name>A9V559_MONBE</name>
<feature type="compositionally biased region" description="Low complexity" evidence="1">
    <location>
        <begin position="206"/>
        <end position="227"/>
    </location>
</feature>
<dbReference type="PANTHER" id="PTHR46729:SF1">
    <property type="entry name" value="LEUKOCYTE RECEPTOR CLUSTER MEMBER 9"/>
    <property type="match status" value="1"/>
</dbReference>
<feature type="domain" description="R3H" evidence="2">
    <location>
        <begin position="1433"/>
        <end position="1498"/>
    </location>
</feature>
<proteinExistence type="predicted"/>
<dbReference type="SUPFAM" id="SSF82708">
    <property type="entry name" value="R3H domain"/>
    <property type="match status" value="1"/>
</dbReference>
<dbReference type="GO" id="GO:0003676">
    <property type="term" value="F:nucleic acid binding"/>
    <property type="evidence" value="ECO:0007669"/>
    <property type="project" value="UniProtKB-UniRule"/>
</dbReference>
<dbReference type="GeneID" id="5893166"/>
<dbReference type="InterPro" id="IPR042653">
    <property type="entry name" value="Leng9"/>
</dbReference>
<dbReference type="Pfam" id="PF01424">
    <property type="entry name" value="R3H"/>
    <property type="match status" value="1"/>
</dbReference>
<accession>A9V559</accession>
<dbReference type="InParanoid" id="A9V559"/>
<sequence length="1501" mass="164363">MAVTPEQLAAMYDEAPRRSRRRNNKAGASRASPPLSNGDEDSDQSDHGIPTPTHRRSPRQSPPQVPAVTANARGPTNFLRPAQDVIQRVQWDAVVPTHLVTVGYEDRFTGIQERAFDDFNWADDLGTLSHMAVAIPRHRIVYFKYRDELMWDRRTRLDYVFGSSDGTKLPEFVTAVDERHHAQLQDDEAGQVDAADNNDRDEDSDANVPTIVANPPPAAAASAAPIAANPTSMRLPMQSQSKEARDRPNYFLCIRVWSTSVRKQAEALQQRVLDNHPELVDCCIPAPALHVTLPTLRLESTSDICRATQVLHNLRYVAMHESTFFAFVGPRFISQESLCFAHALLRDEVGQVLPPHTHLKLKGPALFGSRILHLEFEEDSVAKLQQLHDFLVDRLSSAGVSLVGTRSDYTPHITLINVKRAAARQGASVQAADIAGVEPLKPAAGWGFIKANAIYLCRMTPDRTPDGFYQVATGVPMSARPVVSMDEALDLIQPALRGPTVMVLRGLPGAGKSFLCDRLLQLAATADCTPVICSADHFFEKPDGTYAFSRAQLGEAHSQCKARFQAALAAHEPLVVVDNTNCALDEFAFFLEQAAAHDYAVRVLELACYGSDSVAQFAARNQHNVKVDHYYRMLNRWHNHSEAIVIDTWPYTPPNQQRQADTRLDMTPITDSLGMAQLELHNADAPSYSAVFLTPEAVSALRGACPPLHSQEYYHHMTLCFEPSESHLIALPVGRRVRLRVLGHASDERGQAVAVEVVPGTDEDDTRTAEDDGAPSAPRDTTLQSHNAVAHITLSTAPQVSAAYSNELLQQAQCNLTPLDTSLELEGVVGIGLVSRRVITKAAVYADLLHQGALTPTPPTALTARTTELHLYDFDNTLLLTPGESEGQAAWFRQSCQRHNVRTVVATGRVTSVADNVSQLLAAFEQAPHQLYCQPLEQRSTAQHKWQVVLAELQAHPDIQRVVVFDDDHTVLQALAQHVAHAANGTVPGVARPFQLILRDSNTCWGAVATTPAAHQLTRNDPLGTFIADCGWLVSPDEMNARQAALSWARGVIKAALAQDHANLELLDLVTYGSYRWEVRGDVDACIIVRCSAGNQSPPPRAVLRSVQRELMRRGVADVHFGDSVRCPRLALRLRMPNGFAVELDLTVAVVPSAVDADVDWQTTRNLSRHMRIMDAPSRAALDGVLLSNCSAADFAQFVKAPHVVTASLLALRHLFTLAKLYGKDSGSLKSFHLSLLLRQALLKRQTLLQHHPSLFQSVEALVFATVQDMCAQDPEVMAGQWGPSFNAIHTADVVAAAQLIKTHLKENLYSSDLTLHRAALGAFGNARVAARMQQINRAFTRQTEAAVVSRPFNATDPHALYSVYVPTIHGAAYRFQLEKVLPTELSFFVSAGLSMCICDSSLADRILWASPDSGLVAGQDGEATKPSSQSVPWTDRRLQERVVQLATVDRAALPFAFPAELTPRQRKVVHALASQAGLSSASHEQGSARHIVVTAGDDAS</sequence>
<dbReference type="InterPro" id="IPR019510">
    <property type="entry name" value="AKAP7-like_phosphoesterase"/>
</dbReference>
<dbReference type="InterPro" id="IPR027417">
    <property type="entry name" value="P-loop_NTPase"/>
</dbReference>
<dbReference type="Gene3D" id="3.30.1370.50">
    <property type="entry name" value="R3H-like domain"/>
    <property type="match status" value="1"/>
</dbReference>
<dbReference type="SUPFAM" id="SSF52540">
    <property type="entry name" value="P-loop containing nucleoside triphosphate hydrolases"/>
    <property type="match status" value="1"/>
</dbReference>
<keyword evidence="4" id="KW-1185">Reference proteome</keyword>
<evidence type="ECO:0000259" key="2">
    <source>
        <dbReference type="PROSITE" id="PS51061"/>
    </source>
</evidence>
<dbReference type="KEGG" id="mbr:MONBRDRAFT_10080"/>
<dbReference type="OMA" id="ARYSRIT"/>
<dbReference type="Proteomes" id="UP000001357">
    <property type="component" value="Unassembled WGS sequence"/>
</dbReference>
<evidence type="ECO:0000313" key="4">
    <source>
        <dbReference type="Proteomes" id="UP000001357"/>
    </source>
</evidence>
<feature type="region of interest" description="Disordered" evidence="1">
    <location>
        <begin position="758"/>
        <end position="783"/>
    </location>
</feature>
<dbReference type="RefSeq" id="XP_001747935.1">
    <property type="nucleotide sequence ID" value="XM_001747883.1"/>
</dbReference>
<organism evidence="3 4">
    <name type="scientific">Monosiga brevicollis</name>
    <name type="common">Choanoflagellate</name>
    <dbReference type="NCBI Taxonomy" id="81824"/>
    <lineage>
        <taxon>Eukaryota</taxon>
        <taxon>Choanoflagellata</taxon>
        <taxon>Craspedida</taxon>
        <taxon>Salpingoecidae</taxon>
        <taxon>Monosiga</taxon>
    </lineage>
</organism>
<dbReference type="Gene3D" id="3.90.1140.10">
    <property type="entry name" value="Cyclic phosphodiesterase"/>
    <property type="match status" value="1"/>
</dbReference>
<dbReference type="Pfam" id="PF04457">
    <property type="entry name" value="MJ1316"/>
    <property type="match status" value="1"/>
</dbReference>
<evidence type="ECO:0000256" key="1">
    <source>
        <dbReference type="SAM" id="MobiDB-lite"/>
    </source>
</evidence>
<feature type="region of interest" description="Disordered" evidence="1">
    <location>
        <begin position="1478"/>
        <end position="1501"/>
    </location>
</feature>
<dbReference type="Pfam" id="PF13671">
    <property type="entry name" value="AAA_33"/>
    <property type="match status" value="1"/>
</dbReference>
<protein>
    <recommendedName>
        <fullName evidence="2">R3H domain-containing protein</fullName>
    </recommendedName>
</protein>
<dbReference type="Gene3D" id="3.40.50.300">
    <property type="entry name" value="P-loop containing nucleotide triphosphate hydrolases"/>
    <property type="match status" value="1"/>
</dbReference>
<dbReference type="PANTHER" id="PTHR46729">
    <property type="entry name" value="LEUKOCYTE RECEPTOR CLUSTER MEMBER 9"/>
    <property type="match status" value="1"/>
</dbReference>
<feature type="region of interest" description="Disordered" evidence="1">
    <location>
        <begin position="180"/>
        <end position="227"/>
    </location>
</feature>
<dbReference type="PROSITE" id="PS51061">
    <property type="entry name" value="R3H"/>
    <property type="match status" value="1"/>
</dbReference>
<dbReference type="InterPro" id="IPR001374">
    <property type="entry name" value="R3H_dom"/>
</dbReference>
<dbReference type="SMART" id="SM00393">
    <property type="entry name" value="R3H"/>
    <property type="match status" value="1"/>
</dbReference>
<dbReference type="CDD" id="cd02325">
    <property type="entry name" value="R3H"/>
    <property type="match status" value="1"/>
</dbReference>
<reference evidence="3 4" key="1">
    <citation type="journal article" date="2008" name="Nature">
        <title>The genome of the choanoflagellate Monosiga brevicollis and the origin of metazoans.</title>
        <authorList>
            <consortium name="JGI Sequencing"/>
            <person name="King N."/>
            <person name="Westbrook M.J."/>
            <person name="Young S.L."/>
            <person name="Kuo A."/>
            <person name="Abedin M."/>
            <person name="Chapman J."/>
            <person name="Fairclough S."/>
            <person name="Hellsten U."/>
            <person name="Isogai Y."/>
            <person name="Letunic I."/>
            <person name="Marr M."/>
            <person name="Pincus D."/>
            <person name="Putnam N."/>
            <person name="Rokas A."/>
            <person name="Wright K.J."/>
            <person name="Zuzow R."/>
            <person name="Dirks W."/>
            <person name="Good M."/>
            <person name="Goodstein D."/>
            <person name="Lemons D."/>
            <person name="Li W."/>
            <person name="Lyons J.B."/>
            <person name="Morris A."/>
            <person name="Nichols S."/>
            <person name="Richter D.J."/>
            <person name="Salamov A."/>
            <person name="Bork P."/>
            <person name="Lim W.A."/>
            <person name="Manning G."/>
            <person name="Miller W.T."/>
            <person name="McGinnis W."/>
            <person name="Shapiro H."/>
            <person name="Tjian R."/>
            <person name="Grigoriev I.V."/>
            <person name="Rokhsar D."/>
        </authorList>
    </citation>
    <scope>NUCLEOTIDE SEQUENCE [LARGE SCALE GENOMIC DNA]</scope>
    <source>
        <strain evidence="4">MX1 / ATCC 50154</strain>
    </source>
</reference>
<evidence type="ECO:0000313" key="3">
    <source>
        <dbReference type="EMBL" id="EDQ87322.1"/>
    </source>
</evidence>
<dbReference type="InterPro" id="IPR009097">
    <property type="entry name" value="Cyclic_Pdiesterase"/>
</dbReference>
<dbReference type="SUPFAM" id="SSF55144">
    <property type="entry name" value="LigT-like"/>
    <property type="match status" value="1"/>
</dbReference>
<dbReference type="eggNOG" id="KOG2401">
    <property type="taxonomic scope" value="Eukaryota"/>
</dbReference>
<dbReference type="Pfam" id="PF10469">
    <property type="entry name" value="AKAP7_NLS"/>
    <property type="match status" value="1"/>
</dbReference>